<sequence>MNIVKVGTHGEIVIKKKLREKFGIKPGQDVVEFDAGDHIGIIPTKGDPVKNLSGKYEWKESAKEAKIKAGELALKEISKRY</sequence>
<dbReference type="GO" id="GO:0003677">
    <property type="term" value="F:DNA binding"/>
    <property type="evidence" value="ECO:0007669"/>
    <property type="project" value="InterPro"/>
</dbReference>
<protein>
    <recommendedName>
        <fullName evidence="1">SpoVT-AbrB domain-containing protein</fullName>
    </recommendedName>
</protein>
<dbReference type="InterPro" id="IPR037914">
    <property type="entry name" value="SpoVT-AbrB_sf"/>
</dbReference>
<organism evidence="2">
    <name type="scientific">marine sediment metagenome</name>
    <dbReference type="NCBI Taxonomy" id="412755"/>
    <lineage>
        <taxon>unclassified sequences</taxon>
        <taxon>metagenomes</taxon>
        <taxon>ecological metagenomes</taxon>
    </lineage>
</organism>
<gene>
    <name evidence="2" type="ORF">LCGC14_0887460</name>
</gene>
<name>A0A0F9S741_9ZZZZ</name>
<evidence type="ECO:0000313" key="2">
    <source>
        <dbReference type="EMBL" id="KKN25163.1"/>
    </source>
</evidence>
<accession>A0A0F9S741</accession>
<evidence type="ECO:0000259" key="1">
    <source>
        <dbReference type="SMART" id="SM00966"/>
    </source>
</evidence>
<dbReference type="SMART" id="SM00966">
    <property type="entry name" value="SpoVT_AbrB"/>
    <property type="match status" value="1"/>
</dbReference>
<dbReference type="InterPro" id="IPR007159">
    <property type="entry name" value="SpoVT-AbrB_dom"/>
</dbReference>
<dbReference type="SUPFAM" id="SSF89447">
    <property type="entry name" value="AbrB/MazE/MraZ-like"/>
    <property type="match status" value="1"/>
</dbReference>
<dbReference type="EMBL" id="LAZR01002823">
    <property type="protein sequence ID" value="KKN25163.1"/>
    <property type="molecule type" value="Genomic_DNA"/>
</dbReference>
<dbReference type="AlphaFoldDB" id="A0A0F9S741"/>
<feature type="domain" description="SpoVT-AbrB" evidence="1">
    <location>
        <begin position="4"/>
        <end position="49"/>
    </location>
</feature>
<reference evidence="2" key="1">
    <citation type="journal article" date="2015" name="Nature">
        <title>Complex archaea that bridge the gap between prokaryotes and eukaryotes.</title>
        <authorList>
            <person name="Spang A."/>
            <person name="Saw J.H."/>
            <person name="Jorgensen S.L."/>
            <person name="Zaremba-Niedzwiedzka K."/>
            <person name="Martijn J."/>
            <person name="Lind A.E."/>
            <person name="van Eijk R."/>
            <person name="Schleper C."/>
            <person name="Guy L."/>
            <person name="Ettema T.J."/>
        </authorList>
    </citation>
    <scope>NUCLEOTIDE SEQUENCE</scope>
</reference>
<proteinExistence type="predicted"/>
<dbReference type="NCBIfam" id="TIGR01439">
    <property type="entry name" value="lp_hng_hel_AbrB"/>
    <property type="match status" value="1"/>
</dbReference>
<dbReference type="Gene3D" id="2.10.260.10">
    <property type="match status" value="1"/>
</dbReference>
<comment type="caution">
    <text evidence="2">The sequence shown here is derived from an EMBL/GenBank/DDBJ whole genome shotgun (WGS) entry which is preliminary data.</text>
</comment>